<name>A0A212JQK9_9FIRM</name>
<dbReference type="InterPro" id="IPR010982">
    <property type="entry name" value="Lambda_DNA-bd_dom_sf"/>
</dbReference>
<accession>A0A212JQK9</accession>
<keyword evidence="1" id="KW-0238">DNA-binding</keyword>
<dbReference type="GO" id="GO:0003677">
    <property type="term" value="F:DNA binding"/>
    <property type="evidence" value="ECO:0007669"/>
    <property type="project" value="UniProtKB-KW"/>
</dbReference>
<dbReference type="SMART" id="SM00530">
    <property type="entry name" value="HTH_XRE"/>
    <property type="match status" value="1"/>
</dbReference>
<gene>
    <name evidence="3" type="ORF">KL86CLO1_11531</name>
</gene>
<evidence type="ECO:0000313" key="3">
    <source>
        <dbReference type="EMBL" id="SBW01700.1"/>
    </source>
</evidence>
<dbReference type="InterPro" id="IPR050807">
    <property type="entry name" value="TransReg_Diox_bact_type"/>
</dbReference>
<evidence type="ECO:0000256" key="1">
    <source>
        <dbReference type="ARBA" id="ARBA00023125"/>
    </source>
</evidence>
<dbReference type="GO" id="GO:0005829">
    <property type="term" value="C:cytosol"/>
    <property type="evidence" value="ECO:0007669"/>
    <property type="project" value="TreeGrafter"/>
</dbReference>
<dbReference type="PANTHER" id="PTHR46797">
    <property type="entry name" value="HTH-TYPE TRANSCRIPTIONAL REGULATOR"/>
    <property type="match status" value="1"/>
</dbReference>
<evidence type="ECO:0000259" key="2">
    <source>
        <dbReference type="PROSITE" id="PS50943"/>
    </source>
</evidence>
<organism evidence="3">
    <name type="scientific">uncultured Eubacteriales bacterium</name>
    <dbReference type="NCBI Taxonomy" id="172733"/>
    <lineage>
        <taxon>Bacteria</taxon>
        <taxon>Bacillati</taxon>
        <taxon>Bacillota</taxon>
        <taxon>Clostridia</taxon>
        <taxon>Eubacteriales</taxon>
        <taxon>environmental samples</taxon>
    </lineage>
</organism>
<reference evidence="3" key="1">
    <citation type="submission" date="2016-04" db="EMBL/GenBank/DDBJ databases">
        <authorList>
            <person name="Evans L.H."/>
            <person name="Alamgir A."/>
            <person name="Owens N."/>
            <person name="Weber N.D."/>
            <person name="Virtaneva K."/>
            <person name="Barbian K."/>
            <person name="Babar A."/>
            <person name="Rosenke K."/>
        </authorList>
    </citation>
    <scope>NUCLEOTIDE SEQUENCE</scope>
    <source>
        <strain evidence="3">86</strain>
    </source>
</reference>
<dbReference type="AlphaFoldDB" id="A0A212JQK9"/>
<dbReference type="InterPro" id="IPR001387">
    <property type="entry name" value="Cro/C1-type_HTH"/>
</dbReference>
<dbReference type="SUPFAM" id="SSF47413">
    <property type="entry name" value="lambda repressor-like DNA-binding domains"/>
    <property type="match status" value="1"/>
</dbReference>
<dbReference type="PANTHER" id="PTHR46797:SF1">
    <property type="entry name" value="METHYLPHOSPHONATE SYNTHASE"/>
    <property type="match status" value="1"/>
</dbReference>
<dbReference type="EMBL" id="FLUN01000001">
    <property type="protein sequence ID" value="SBW01700.1"/>
    <property type="molecule type" value="Genomic_DNA"/>
</dbReference>
<proteinExistence type="predicted"/>
<dbReference type="GO" id="GO:0003700">
    <property type="term" value="F:DNA-binding transcription factor activity"/>
    <property type="evidence" value="ECO:0007669"/>
    <property type="project" value="TreeGrafter"/>
</dbReference>
<sequence>MMESERIGQQIKALRKQKGHTQEELANELFISQSYLRKIEQGMANPTVNMVEKITTFLEGLPERK</sequence>
<dbReference type="PROSITE" id="PS50943">
    <property type="entry name" value="HTH_CROC1"/>
    <property type="match status" value="1"/>
</dbReference>
<protein>
    <submittedName>
        <fullName evidence="3">HTH-type transcriptional regulator SinR</fullName>
    </submittedName>
</protein>
<dbReference type="Pfam" id="PF01381">
    <property type="entry name" value="HTH_3"/>
    <property type="match status" value="1"/>
</dbReference>
<dbReference type="CDD" id="cd00093">
    <property type="entry name" value="HTH_XRE"/>
    <property type="match status" value="1"/>
</dbReference>
<dbReference type="Gene3D" id="1.10.260.40">
    <property type="entry name" value="lambda repressor-like DNA-binding domains"/>
    <property type="match status" value="1"/>
</dbReference>
<feature type="domain" description="HTH cro/C1-type" evidence="2">
    <location>
        <begin position="11"/>
        <end position="64"/>
    </location>
</feature>